<comment type="similarity">
    <text evidence="2">Belongs to the RNase H family.</text>
</comment>
<keyword evidence="6" id="KW-0255">Endonuclease</keyword>
<sequence>MAKNFYAVATGRRPGLFRTWDECQLQVKGYPKAVFKGFKTEEEARQFLRQHGVELAGGAPGDAQPAAAAAAAARRPALDAAPAQPRKRRAEDAGGSAATKRPAAAAPRAAAPRAAAAAAPRAAAAAGPAAAAATGRVFRLEFDGGSKGNPGPAGFGAVLYDDASGVEVARLCQYIGDHNTNNQAEYAGLIAGLAAALELGCSRLKVQGDSMLVINQVLGRWQVKTDGLRPYHRLAQQLARRFDHFEAKQVLREFNQAADALSNQAVDDYRSGANRQKWTLEGAAAAAEAARAGAAGLAAQLHAADAELHGGQAAASGAAAAAAAAAEGKGAEAAAAAAAAEGDGSSGNSGGEEVPAKRARRDG</sequence>
<dbReference type="AlphaFoldDB" id="A0A2P6TD28"/>
<keyword evidence="7" id="KW-0378">Hydrolase</keyword>
<accession>A0A2P6TD28</accession>
<dbReference type="GO" id="GO:0046872">
    <property type="term" value="F:metal ion binding"/>
    <property type="evidence" value="ECO:0007669"/>
    <property type="project" value="UniProtKB-KW"/>
</dbReference>
<evidence type="ECO:0000313" key="12">
    <source>
        <dbReference type="Proteomes" id="UP000239899"/>
    </source>
</evidence>
<dbReference type="Proteomes" id="UP000239899">
    <property type="component" value="Unassembled WGS sequence"/>
</dbReference>
<evidence type="ECO:0000313" key="11">
    <source>
        <dbReference type="EMBL" id="PRW20551.1"/>
    </source>
</evidence>
<dbReference type="InterPro" id="IPR009027">
    <property type="entry name" value="Ribosomal_bL9/RNase_H1_N"/>
</dbReference>
<protein>
    <recommendedName>
        <fullName evidence="3">ribonuclease H</fullName>
        <ecNumber evidence="3">3.1.26.4</ecNumber>
    </recommendedName>
</protein>
<dbReference type="GO" id="GO:0004523">
    <property type="term" value="F:RNA-DNA hybrid ribonuclease activity"/>
    <property type="evidence" value="ECO:0007669"/>
    <property type="project" value="UniProtKB-EC"/>
</dbReference>
<dbReference type="InterPro" id="IPR036397">
    <property type="entry name" value="RNaseH_sf"/>
</dbReference>
<reference evidence="11 12" key="1">
    <citation type="journal article" date="2018" name="Plant J.">
        <title>Genome sequences of Chlorella sorokiniana UTEX 1602 and Micractinium conductrix SAG 241.80: implications to maltose excretion by a green alga.</title>
        <authorList>
            <person name="Arriola M.B."/>
            <person name="Velmurugan N."/>
            <person name="Zhang Y."/>
            <person name="Plunkett M.H."/>
            <person name="Hondzo H."/>
            <person name="Barney B.M."/>
        </authorList>
    </citation>
    <scope>NUCLEOTIDE SEQUENCE [LARGE SCALE GENOMIC DNA]</scope>
    <source>
        <strain evidence="12">UTEX 1602</strain>
    </source>
</reference>
<feature type="compositionally biased region" description="Low complexity" evidence="9">
    <location>
        <begin position="332"/>
        <end position="343"/>
    </location>
</feature>
<dbReference type="EMBL" id="LHPG02000023">
    <property type="protein sequence ID" value="PRW20551.1"/>
    <property type="molecule type" value="Genomic_DNA"/>
</dbReference>
<dbReference type="SUPFAM" id="SSF55658">
    <property type="entry name" value="L9 N-domain-like"/>
    <property type="match status" value="1"/>
</dbReference>
<dbReference type="Pfam" id="PF13456">
    <property type="entry name" value="RVT_3"/>
    <property type="match status" value="1"/>
</dbReference>
<evidence type="ECO:0000256" key="1">
    <source>
        <dbReference type="ARBA" id="ARBA00001946"/>
    </source>
</evidence>
<feature type="region of interest" description="Disordered" evidence="9">
    <location>
        <begin position="332"/>
        <end position="363"/>
    </location>
</feature>
<dbReference type="PANTHER" id="PTHR46387">
    <property type="entry name" value="POLYNUCLEOTIDYL TRANSFERASE, RIBONUCLEASE H-LIKE SUPERFAMILY PROTEIN"/>
    <property type="match status" value="1"/>
</dbReference>
<evidence type="ECO:0000259" key="10">
    <source>
        <dbReference type="PROSITE" id="PS50879"/>
    </source>
</evidence>
<dbReference type="EC" id="3.1.26.4" evidence="3"/>
<dbReference type="InterPro" id="IPR011320">
    <property type="entry name" value="RNase_H1_N"/>
</dbReference>
<dbReference type="STRING" id="3076.A0A2P6TD28"/>
<comment type="caution">
    <text evidence="11">The sequence shown here is derived from an EMBL/GenBank/DDBJ whole genome shotgun (WGS) entry which is preliminary data.</text>
</comment>
<comment type="cofactor">
    <cofactor evidence="1">
        <name>Mg(2+)</name>
        <dbReference type="ChEBI" id="CHEBI:18420"/>
    </cofactor>
</comment>
<evidence type="ECO:0000256" key="2">
    <source>
        <dbReference type="ARBA" id="ARBA00005300"/>
    </source>
</evidence>
<gene>
    <name evidence="11" type="ORF">C2E21_8964</name>
</gene>
<dbReference type="CDD" id="cd09279">
    <property type="entry name" value="RNase_HI_like"/>
    <property type="match status" value="1"/>
</dbReference>
<keyword evidence="8" id="KW-0460">Magnesium</keyword>
<name>A0A2P6TD28_CHLSO</name>
<feature type="region of interest" description="Disordered" evidence="9">
    <location>
        <begin position="56"/>
        <end position="112"/>
    </location>
</feature>
<evidence type="ECO:0000256" key="4">
    <source>
        <dbReference type="ARBA" id="ARBA00022722"/>
    </source>
</evidence>
<dbReference type="Pfam" id="PF01693">
    <property type="entry name" value="Cauli_VI"/>
    <property type="match status" value="1"/>
</dbReference>
<keyword evidence="4" id="KW-0540">Nuclease</keyword>
<feature type="compositionally biased region" description="Low complexity" evidence="9">
    <location>
        <begin position="61"/>
        <end position="84"/>
    </location>
</feature>
<keyword evidence="5" id="KW-0479">Metal-binding</keyword>
<evidence type="ECO:0000256" key="7">
    <source>
        <dbReference type="ARBA" id="ARBA00022801"/>
    </source>
</evidence>
<dbReference type="PROSITE" id="PS50879">
    <property type="entry name" value="RNASE_H_1"/>
    <property type="match status" value="1"/>
</dbReference>
<evidence type="ECO:0000256" key="3">
    <source>
        <dbReference type="ARBA" id="ARBA00012180"/>
    </source>
</evidence>
<dbReference type="PANTHER" id="PTHR46387:SF2">
    <property type="entry name" value="RIBONUCLEASE HI"/>
    <property type="match status" value="1"/>
</dbReference>
<evidence type="ECO:0000256" key="6">
    <source>
        <dbReference type="ARBA" id="ARBA00022759"/>
    </source>
</evidence>
<keyword evidence="12" id="KW-1185">Reference proteome</keyword>
<dbReference type="InterPro" id="IPR002156">
    <property type="entry name" value="RNaseH_domain"/>
</dbReference>
<dbReference type="InterPro" id="IPR012337">
    <property type="entry name" value="RNaseH-like_sf"/>
</dbReference>
<dbReference type="GO" id="GO:0003676">
    <property type="term" value="F:nucleic acid binding"/>
    <property type="evidence" value="ECO:0007669"/>
    <property type="project" value="InterPro"/>
</dbReference>
<proteinExistence type="inferred from homology"/>
<feature type="domain" description="RNase H type-1" evidence="10">
    <location>
        <begin position="134"/>
        <end position="267"/>
    </location>
</feature>
<dbReference type="Gene3D" id="3.30.420.10">
    <property type="entry name" value="Ribonuclease H-like superfamily/Ribonuclease H"/>
    <property type="match status" value="1"/>
</dbReference>
<evidence type="ECO:0000256" key="5">
    <source>
        <dbReference type="ARBA" id="ARBA00022723"/>
    </source>
</evidence>
<dbReference type="SUPFAM" id="SSF53098">
    <property type="entry name" value="Ribonuclease H-like"/>
    <property type="match status" value="1"/>
</dbReference>
<evidence type="ECO:0000256" key="9">
    <source>
        <dbReference type="SAM" id="MobiDB-lite"/>
    </source>
</evidence>
<dbReference type="InterPro" id="IPR037056">
    <property type="entry name" value="RNase_H1_N_sf"/>
</dbReference>
<dbReference type="Gene3D" id="3.40.970.10">
    <property type="entry name" value="Ribonuclease H1, N-terminal domain"/>
    <property type="match status" value="1"/>
</dbReference>
<feature type="compositionally biased region" description="Low complexity" evidence="9">
    <location>
        <begin position="93"/>
        <end position="112"/>
    </location>
</feature>
<organism evidence="11 12">
    <name type="scientific">Chlorella sorokiniana</name>
    <name type="common">Freshwater green alga</name>
    <dbReference type="NCBI Taxonomy" id="3076"/>
    <lineage>
        <taxon>Eukaryota</taxon>
        <taxon>Viridiplantae</taxon>
        <taxon>Chlorophyta</taxon>
        <taxon>core chlorophytes</taxon>
        <taxon>Trebouxiophyceae</taxon>
        <taxon>Chlorellales</taxon>
        <taxon>Chlorellaceae</taxon>
        <taxon>Chlorella clade</taxon>
        <taxon>Chlorella</taxon>
    </lineage>
</organism>
<dbReference type="OrthoDB" id="514193at2759"/>
<evidence type="ECO:0000256" key="8">
    <source>
        <dbReference type="ARBA" id="ARBA00022842"/>
    </source>
</evidence>
<dbReference type="FunFam" id="3.40.970.10:FF:000001">
    <property type="entry name" value="Ribonuclease H1"/>
    <property type="match status" value="1"/>
</dbReference>